<organism evidence="2">
    <name type="scientific">Guillardia theta</name>
    <name type="common">Cryptophyte</name>
    <name type="synonym">Cryptomonas phi</name>
    <dbReference type="NCBI Taxonomy" id="55529"/>
    <lineage>
        <taxon>Eukaryota</taxon>
        <taxon>Cryptophyceae</taxon>
        <taxon>Pyrenomonadales</taxon>
        <taxon>Geminigeraceae</taxon>
        <taxon>Guillardia</taxon>
    </lineage>
</organism>
<feature type="compositionally biased region" description="Basic and acidic residues" evidence="1">
    <location>
        <begin position="338"/>
        <end position="349"/>
    </location>
</feature>
<dbReference type="EMBL" id="HBKN01039805">
    <property type="protein sequence ID" value="CAE2327575.1"/>
    <property type="molecule type" value="Transcribed_RNA"/>
</dbReference>
<proteinExistence type="predicted"/>
<dbReference type="OMA" id="VASTEHY"/>
<dbReference type="AlphaFoldDB" id="A0A7S4P8U8"/>
<evidence type="ECO:0000313" key="2">
    <source>
        <dbReference type="EMBL" id="CAE2327575.1"/>
    </source>
</evidence>
<accession>A0A7S4P8U8</accession>
<evidence type="ECO:0000256" key="1">
    <source>
        <dbReference type="SAM" id="MobiDB-lite"/>
    </source>
</evidence>
<protein>
    <submittedName>
        <fullName evidence="2">Uncharacterized protein</fullName>
    </submittedName>
</protein>
<reference evidence="2" key="1">
    <citation type="submission" date="2021-01" db="EMBL/GenBank/DDBJ databases">
        <authorList>
            <person name="Corre E."/>
            <person name="Pelletier E."/>
            <person name="Niang G."/>
            <person name="Scheremetjew M."/>
            <person name="Finn R."/>
            <person name="Kale V."/>
            <person name="Holt S."/>
            <person name="Cochrane G."/>
            <person name="Meng A."/>
            <person name="Brown T."/>
            <person name="Cohen L."/>
        </authorList>
    </citation>
    <scope>NUCLEOTIDE SEQUENCE</scope>
    <source>
        <strain evidence="2">CCMP 2712</strain>
    </source>
</reference>
<name>A0A7S4P8U8_GUITH</name>
<sequence length="349" mass="39509">MDLTVVIVTSPSWTDPSLGLIEPVIASLALVEGVESCIGGIKIVLDGYKIHKTAQTKRGRVTKEMAESYELYYQNLANRYSLDSRFSLLRCPEHFGFAMAVRYGLEHCSTEFALIVQHDRSFVASFDRLPQVLSTMRSVSWIRYAGFPSVMNCSHPRTLSCRYGLGGLVKEENRVRVEGEEAMELMPLAFWYDSNHIAHVGRYLEIFAPYTNLPLELREAIGRENVHQLLLRKGDFIEDRFGQAQRKLLTGSGLREDEALLGRMHRWFGSYLIWDRRGCGQEDEDVTCRVYVGHLPGAKRGGQSYAIQTDTHPLSKTCKRKEWVAAGRLSQSQPSSSVKDEVMEHLAAD</sequence>
<dbReference type="SUPFAM" id="SSF53448">
    <property type="entry name" value="Nucleotide-diphospho-sugar transferases"/>
    <property type="match status" value="1"/>
</dbReference>
<feature type="region of interest" description="Disordered" evidence="1">
    <location>
        <begin position="327"/>
        <end position="349"/>
    </location>
</feature>
<gene>
    <name evidence="2" type="ORF">GTHE00462_LOCUS31140</name>
</gene>
<dbReference type="InterPro" id="IPR029044">
    <property type="entry name" value="Nucleotide-diphossugar_trans"/>
</dbReference>